<dbReference type="GO" id="GO:0046983">
    <property type="term" value="F:protein dimerization activity"/>
    <property type="evidence" value="ECO:0007669"/>
    <property type="project" value="InterPro"/>
</dbReference>
<dbReference type="Pfam" id="PF02518">
    <property type="entry name" value="HATPase_c"/>
    <property type="match status" value="1"/>
</dbReference>
<dbReference type="InterPro" id="IPR029016">
    <property type="entry name" value="GAF-like_dom_sf"/>
</dbReference>
<evidence type="ECO:0000256" key="3">
    <source>
        <dbReference type="ARBA" id="ARBA00022679"/>
    </source>
</evidence>
<dbReference type="Gene3D" id="3.30.565.10">
    <property type="entry name" value="Histidine kinase-like ATPase, C-terminal domain"/>
    <property type="match status" value="1"/>
</dbReference>
<reference evidence="8 9" key="1">
    <citation type="submission" date="2019-01" db="EMBL/GenBank/DDBJ databases">
        <title>Complete genome sequence of Cohnella hallensis HS21 isolated from Korean fir (Abies koreana) rhizospheric soil.</title>
        <authorList>
            <person name="Jiang L."/>
            <person name="Kang S.W."/>
            <person name="Kim S."/>
            <person name="Jung J."/>
            <person name="Kim C.Y."/>
            <person name="Kim D.H."/>
            <person name="Kim S.W."/>
            <person name="Lee J."/>
        </authorList>
    </citation>
    <scope>NUCLEOTIDE SEQUENCE [LARGE SCALE GENOMIC DNA]</scope>
    <source>
        <strain evidence="8 9">HS21</strain>
    </source>
</reference>
<dbReference type="EMBL" id="AP019400">
    <property type="protein sequence ID" value="BBI34193.1"/>
    <property type="molecule type" value="Genomic_DNA"/>
</dbReference>
<evidence type="ECO:0000256" key="1">
    <source>
        <dbReference type="ARBA" id="ARBA00000085"/>
    </source>
</evidence>
<dbReference type="AlphaFoldDB" id="A0A3T1D7Z6"/>
<feature type="domain" description="GAF" evidence="6">
    <location>
        <begin position="25"/>
        <end position="176"/>
    </location>
</feature>
<dbReference type="GO" id="GO:0000155">
    <property type="term" value="F:phosphorelay sensor kinase activity"/>
    <property type="evidence" value="ECO:0007669"/>
    <property type="project" value="InterPro"/>
</dbReference>
<dbReference type="KEGG" id="cohn:KCTCHS21_35920"/>
<keyword evidence="3" id="KW-0808">Transferase</keyword>
<dbReference type="RefSeq" id="WP_130611129.1">
    <property type="nucleotide sequence ID" value="NZ_AP019400.1"/>
</dbReference>
<dbReference type="SUPFAM" id="SSF55781">
    <property type="entry name" value="GAF domain-like"/>
    <property type="match status" value="2"/>
</dbReference>
<dbReference type="Gene3D" id="1.20.5.1930">
    <property type="match status" value="1"/>
</dbReference>
<keyword evidence="9" id="KW-1185">Reference proteome</keyword>
<evidence type="ECO:0000313" key="9">
    <source>
        <dbReference type="Proteomes" id="UP000289856"/>
    </source>
</evidence>
<gene>
    <name evidence="8" type="ORF">KCTCHS21_35920</name>
</gene>
<evidence type="ECO:0000313" key="8">
    <source>
        <dbReference type="EMBL" id="BBI34193.1"/>
    </source>
</evidence>
<dbReference type="Pfam" id="PF07730">
    <property type="entry name" value="HisKA_3"/>
    <property type="match status" value="1"/>
</dbReference>
<dbReference type="Pfam" id="PF13492">
    <property type="entry name" value="GAF_3"/>
    <property type="match status" value="1"/>
</dbReference>
<dbReference type="CDD" id="cd16917">
    <property type="entry name" value="HATPase_UhpB-NarQ-NarX-like"/>
    <property type="match status" value="1"/>
</dbReference>
<dbReference type="SUPFAM" id="SSF55874">
    <property type="entry name" value="ATPase domain of HSP90 chaperone/DNA topoisomerase II/histidine kinase"/>
    <property type="match status" value="1"/>
</dbReference>
<sequence>MSREIRTYELKALKEIAEMLNSTNEMDPMLDAVLNKLLQVTGLSIGWIFLLDELPGNQCLASQNLPPALTSGAYAVMCGEECACIASYRQNELDAAVSIVECRRIKYAEMHNVGDTEGISHHATVELNAGKDRFGLLNVASVGKLHYSEDELALLQAVALQIGTAIKRIRLYEAQEQSAILYAKLGDVIQQINSIPDIHKLPLKAVSIIGDAFDWEHVSLFIHRNNELSLSAQYKDKLVTNTWESIPLDEAGLVGIAFRENRLVIDSCKHNAGSSLSAIGIPTYGSAIAIPLRTRSHPIGVLLISSPNSKHFDEYYEDFMYSLGDHFTLSIENLRVYEQRSELALLEERNRMARDLHDSVIQKVFSLSFLAKGAEALLAGREPVAEQSLQEISRVSQEVLKEMRSLIWQLRPAGLENGLLPALKQYGQDINLFVYEQAEGIKELPRAIEEAFWRIGQEALNNVKKHAGTNTAHIRLVKSDTDASLIISDQGRGFSIEKKKGKFTLGMTSMRERAESLGGELTITSGKGKPSIVKVTIPMTQVEEICNEEKEQL</sequence>
<dbReference type="Gene3D" id="3.30.450.40">
    <property type="match status" value="2"/>
</dbReference>
<evidence type="ECO:0000259" key="6">
    <source>
        <dbReference type="SMART" id="SM00065"/>
    </source>
</evidence>
<evidence type="ECO:0000256" key="5">
    <source>
        <dbReference type="ARBA" id="ARBA00023012"/>
    </source>
</evidence>
<feature type="domain" description="GAF" evidence="6">
    <location>
        <begin position="197"/>
        <end position="341"/>
    </location>
</feature>
<dbReference type="InterPro" id="IPR050482">
    <property type="entry name" value="Sensor_HK_TwoCompSys"/>
</dbReference>
<keyword evidence="4 8" id="KW-0418">Kinase</keyword>
<organism evidence="8 9">
    <name type="scientific">Cohnella abietis</name>
    <dbReference type="NCBI Taxonomy" id="2507935"/>
    <lineage>
        <taxon>Bacteria</taxon>
        <taxon>Bacillati</taxon>
        <taxon>Bacillota</taxon>
        <taxon>Bacilli</taxon>
        <taxon>Bacillales</taxon>
        <taxon>Paenibacillaceae</taxon>
        <taxon>Cohnella</taxon>
    </lineage>
</organism>
<dbReference type="Pfam" id="PF13185">
    <property type="entry name" value="GAF_2"/>
    <property type="match status" value="1"/>
</dbReference>
<dbReference type="Proteomes" id="UP000289856">
    <property type="component" value="Chromosome"/>
</dbReference>
<dbReference type="PANTHER" id="PTHR24421:SF40">
    <property type="entry name" value="SENSOR HISTIDINE KINASE YHCY"/>
    <property type="match status" value="1"/>
</dbReference>
<name>A0A3T1D7Z6_9BACL</name>
<dbReference type="InterPro" id="IPR036890">
    <property type="entry name" value="HATPase_C_sf"/>
</dbReference>
<evidence type="ECO:0000259" key="7">
    <source>
        <dbReference type="SMART" id="SM00387"/>
    </source>
</evidence>
<evidence type="ECO:0000256" key="4">
    <source>
        <dbReference type="ARBA" id="ARBA00022777"/>
    </source>
</evidence>
<dbReference type="EC" id="2.7.13.3" evidence="2"/>
<dbReference type="InterPro" id="IPR011712">
    <property type="entry name" value="Sig_transdc_His_kin_sub3_dim/P"/>
</dbReference>
<evidence type="ECO:0000256" key="2">
    <source>
        <dbReference type="ARBA" id="ARBA00012438"/>
    </source>
</evidence>
<dbReference type="OrthoDB" id="9795828at2"/>
<feature type="domain" description="Histidine kinase/HSP90-like ATPase" evidence="7">
    <location>
        <begin position="447"/>
        <end position="541"/>
    </location>
</feature>
<dbReference type="InterPro" id="IPR003594">
    <property type="entry name" value="HATPase_dom"/>
</dbReference>
<proteinExistence type="predicted"/>
<dbReference type="GO" id="GO:0016020">
    <property type="term" value="C:membrane"/>
    <property type="evidence" value="ECO:0007669"/>
    <property type="project" value="InterPro"/>
</dbReference>
<comment type="catalytic activity">
    <reaction evidence="1">
        <text>ATP + protein L-histidine = ADP + protein N-phospho-L-histidine.</text>
        <dbReference type="EC" id="2.7.13.3"/>
    </reaction>
</comment>
<dbReference type="PANTHER" id="PTHR24421">
    <property type="entry name" value="NITRATE/NITRITE SENSOR PROTEIN NARX-RELATED"/>
    <property type="match status" value="1"/>
</dbReference>
<accession>A0A3T1D7Z6</accession>
<keyword evidence="5" id="KW-0902">Two-component regulatory system</keyword>
<dbReference type="SMART" id="SM00065">
    <property type="entry name" value="GAF"/>
    <property type="match status" value="2"/>
</dbReference>
<dbReference type="SMART" id="SM00387">
    <property type="entry name" value="HATPase_c"/>
    <property type="match status" value="1"/>
</dbReference>
<dbReference type="InterPro" id="IPR003018">
    <property type="entry name" value="GAF"/>
</dbReference>
<protein>
    <recommendedName>
        <fullName evidence="2">histidine kinase</fullName>
        <ecNumber evidence="2">2.7.13.3</ecNumber>
    </recommendedName>
</protein>